<dbReference type="EMBL" id="JACVDC010000095">
    <property type="protein sequence ID" value="MBC9798203.1"/>
    <property type="molecule type" value="Genomic_DNA"/>
</dbReference>
<evidence type="ECO:0000313" key="2">
    <source>
        <dbReference type="Proteomes" id="UP000653730"/>
    </source>
</evidence>
<keyword evidence="2" id="KW-1185">Reference proteome</keyword>
<dbReference type="RefSeq" id="WP_187967325.1">
    <property type="nucleotide sequence ID" value="NZ_JACVDC010000095.1"/>
</dbReference>
<dbReference type="SUPFAM" id="SSF49695">
    <property type="entry name" value="gamma-Crystallin-like"/>
    <property type="match status" value="1"/>
</dbReference>
<reference evidence="1 2" key="1">
    <citation type="submission" date="2020-09" db="EMBL/GenBank/DDBJ databases">
        <title>Sinomicrobium weinanense sp. nov., a halophilic bacteria isolated from saline-alkali soil.</title>
        <authorList>
            <person name="Wu P."/>
            <person name="Ren H."/>
            <person name="Mei Y."/>
            <person name="Liang Y."/>
            <person name="Chen Z."/>
        </authorList>
    </citation>
    <scope>NUCLEOTIDE SEQUENCE [LARGE SCALE GENOMIC DNA]</scope>
    <source>
        <strain evidence="1 2">FJxs</strain>
    </source>
</reference>
<comment type="caution">
    <text evidence="1">The sequence shown here is derived from an EMBL/GenBank/DDBJ whole genome shotgun (WGS) entry which is preliminary data.</text>
</comment>
<proteinExistence type="predicted"/>
<dbReference type="InterPro" id="IPR011024">
    <property type="entry name" value="G_crystallin-like"/>
</dbReference>
<organism evidence="1 2">
    <name type="scientific">Sinomicrobium weinanense</name>
    <dbReference type="NCBI Taxonomy" id="2842200"/>
    <lineage>
        <taxon>Bacteria</taxon>
        <taxon>Pseudomonadati</taxon>
        <taxon>Bacteroidota</taxon>
        <taxon>Flavobacteriia</taxon>
        <taxon>Flavobacteriales</taxon>
        <taxon>Flavobacteriaceae</taxon>
        <taxon>Sinomicrobium</taxon>
    </lineage>
</organism>
<protein>
    <submittedName>
        <fullName evidence="1">Uncharacterized protein</fullName>
    </submittedName>
</protein>
<dbReference type="Proteomes" id="UP000653730">
    <property type="component" value="Unassembled WGS sequence"/>
</dbReference>
<evidence type="ECO:0000313" key="1">
    <source>
        <dbReference type="EMBL" id="MBC9798203.1"/>
    </source>
</evidence>
<dbReference type="Gene3D" id="2.60.120.200">
    <property type="match status" value="1"/>
</dbReference>
<dbReference type="AlphaFoldDB" id="A0A926Q438"/>
<name>A0A926Q438_9FLAO</name>
<dbReference type="Gene3D" id="2.60.20.10">
    <property type="entry name" value="Crystallins"/>
    <property type="match status" value="1"/>
</dbReference>
<accession>A0A926Q438</accession>
<sequence length="392" mass="43309">MKLTKTMTPALLASCMLVFNSCEEKEEFSGETDAMAAPSEEFSIAATGTTLSADGPGNTYELINSVLGGNAAEVPDCAHPGFGRHITEEFDNELNKNVFVFHMHVDHDGNLCDPNDGRQRCEIKTYGPSPSNLKIFEGDEVTYRWKFKLDEGFQPSPSFTHIHQIISGGGTAGTPLLVQLTPRYNSAGDRMELIIYDESGSVTKPRIVDLSGFKGEWVEVYEKATFDYNGTYEILIKRVSDGAVLLSYSSPDVYLWREGMTFCRPKWGIYRSLDKASYLRDEEVRFADFCLAKGDEVCPGETVEDEVTLHQNCNYGGWSVGFGIGQYTMQDIQNMGGINDDASAIRVPDGLKVTLYEDNNFQGGSRVFTSDDSCLIDDGFNDEVSSLIVSAN</sequence>
<gene>
    <name evidence="1" type="ORF">IBL28_19695</name>
</gene>